<comment type="caution">
    <text evidence="6">The sequence shown here is derived from an EMBL/GenBank/DDBJ whole genome shotgun (WGS) entry which is preliminary data.</text>
</comment>
<dbReference type="SUPFAM" id="SSF54001">
    <property type="entry name" value="Cysteine proteinases"/>
    <property type="match status" value="1"/>
</dbReference>
<dbReference type="GO" id="GO:0008234">
    <property type="term" value="F:cysteine-type peptidase activity"/>
    <property type="evidence" value="ECO:0007669"/>
    <property type="project" value="UniProtKB-KW"/>
</dbReference>
<sequence length="279" mass="29631">MTLDRRLTPARPDVAAAHLKGKVEALRFVEGERRRVAVGHVGIRRAPGPDAMLETEALHGEEFVVYDELEGWSWGQLETDGYVGYLPSAALTAELGASPTHRVSALRTLLFPQTSIKVPPLDALSMNAVVSVAAEEGKFVALHGGGYAIAAHLRPLGVYEADPVAVAERFVGAPYLWGGRTSLGLDCSALVQTALASCGIAAPRDSDMQEAALGSALALEEAQRGDLIFWKGHVAFVRNADTILHANAHAMAVAVEGLRNAIARIRDAGDEVTSVKRLA</sequence>
<dbReference type="InterPro" id="IPR041382">
    <property type="entry name" value="SH3_16"/>
</dbReference>
<keyword evidence="2" id="KW-0645">Protease</keyword>
<evidence type="ECO:0000256" key="1">
    <source>
        <dbReference type="ARBA" id="ARBA00007074"/>
    </source>
</evidence>
<feature type="domain" description="NlpC/P60" evidence="5">
    <location>
        <begin position="157"/>
        <end position="279"/>
    </location>
</feature>
<evidence type="ECO:0000256" key="3">
    <source>
        <dbReference type="ARBA" id="ARBA00022801"/>
    </source>
</evidence>
<comment type="similarity">
    <text evidence="1">Belongs to the peptidase C40 family.</text>
</comment>
<dbReference type="PROSITE" id="PS51935">
    <property type="entry name" value="NLPC_P60"/>
    <property type="match status" value="1"/>
</dbReference>
<protein>
    <submittedName>
        <fullName evidence="6">Peptidase P60</fullName>
    </submittedName>
</protein>
<keyword evidence="3" id="KW-0378">Hydrolase</keyword>
<dbReference type="GO" id="GO:0006508">
    <property type="term" value="P:proteolysis"/>
    <property type="evidence" value="ECO:0007669"/>
    <property type="project" value="UniProtKB-KW"/>
</dbReference>
<dbReference type="Gene3D" id="3.90.1720.10">
    <property type="entry name" value="endopeptidase domain like (from Nostoc punctiforme)"/>
    <property type="match status" value="1"/>
</dbReference>
<dbReference type="InterPro" id="IPR051794">
    <property type="entry name" value="PG_Endopeptidase_C40"/>
</dbReference>
<dbReference type="Pfam" id="PF18348">
    <property type="entry name" value="SH3_16"/>
    <property type="match status" value="1"/>
</dbReference>
<keyword evidence="7" id="KW-1185">Reference proteome</keyword>
<dbReference type="InterPro" id="IPR038765">
    <property type="entry name" value="Papain-like_cys_pep_sf"/>
</dbReference>
<gene>
    <name evidence="6" type="ORF">EYR15_16065</name>
</gene>
<evidence type="ECO:0000313" key="6">
    <source>
        <dbReference type="EMBL" id="TBN47667.1"/>
    </source>
</evidence>
<name>A0A4Q9G9V5_9HYPH</name>
<dbReference type="PANTHER" id="PTHR47359:SF3">
    <property type="entry name" value="NLP_P60 DOMAIN-CONTAINING PROTEIN-RELATED"/>
    <property type="match status" value="1"/>
</dbReference>
<proteinExistence type="inferred from homology"/>
<dbReference type="PANTHER" id="PTHR47359">
    <property type="entry name" value="PEPTIDOGLYCAN DL-ENDOPEPTIDASE CWLO"/>
    <property type="match status" value="1"/>
</dbReference>
<dbReference type="RefSeq" id="WP_131004585.1">
    <property type="nucleotide sequence ID" value="NZ_JBHSZR010000006.1"/>
</dbReference>
<evidence type="ECO:0000256" key="2">
    <source>
        <dbReference type="ARBA" id="ARBA00022670"/>
    </source>
</evidence>
<dbReference type="Proteomes" id="UP000291613">
    <property type="component" value="Unassembled WGS sequence"/>
</dbReference>
<accession>A0A4Q9G9V5</accession>
<dbReference type="EMBL" id="SIUB01000010">
    <property type="protein sequence ID" value="TBN47667.1"/>
    <property type="molecule type" value="Genomic_DNA"/>
</dbReference>
<dbReference type="InterPro" id="IPR000064">
    <property type="entry name" value="NLP_P60_dom"/>
</dbReference>
<evidence type="ECO:0000313" key="7">
    <source>
        <dbReference type="Proteomes" id="UP000291613"/>
    </source>
</evidence>
<dbReference type="Gene3D" id="2.30.30.40">
    <property type="entry name" value="SH3 Domains"/>
    <property type="match status" value="1"/>
</dbReference>
<dbReference type="OrthoDB" id="9813368at2"/>
<dbReference type="AlphaFoldDB" id="A0A4Q9G9V5"/>
<evidence type="ECO:0000259" key="5">
    <source>
        <dbReference type="PROSITE" id="PS51935"/>
    </source>
</evidence>
<keyword evidence="4" id="KW-0788">Thiol protease</keyword>
<organism evidence="6 7">
    <name type="scientific">Hansschlegelia quercus</name>
    <dbReference type="NCBI Taxonomy" id="2528245"/>
    <lineage>
        <taxon>Bacteria</taxon>
        <taxon>Pseudomonadati</taxon>
        <taxon>Pseudomonadota</taxon>
        <taxon>Alphaproteobacteria</taxon>
        <taxon>Hyphomicrobiales</taxon>
        <taxon>Methylopilaceae</taxon>
        <taxon>Hansschlegelia</taxon>
    </lineage>
</organism>
<evidence type="ECO:0000256" key="4">
    <source>
        <dbReference type="ARBA" id="ARBA00022807"/>
    </source>
</evidence>
<dbReference type="Pfam" id="PF00877">
    <property type="entry name" value="NLPC_P60"/>
    <property type="match status" value="1"/>
</dbReference>
<reference evidence="6 7" key="1">
    <citation type="submission" date="2019-02" db="EMBL/GenBank/DDBJ databases">
        <title>Hansschlegelia quercus sp. nov., a novel methylotrophic bacterium from buds of oak (Quercus robur L.).</title>
        <authorList>
            <person name="Agafonova N.V."/>
            <person name="Kaparullina E.N."/>
            <person name="Grouzdev D.S."/>
            <person name="Doronina N.V."/>
        </authorList>
    </citation>
    <scope>NUCLEOTIDE SEQUENCE [LARGE SCALE GENOMIC DNA]</scope>
    <source>
        <strain evidence="6 7">Dub</strain>
    </source>
</reference>